<reference evidence="3" key="1">
    <citation type="journal article" date="2008" name="J. Bacteriol.">
        <title>Ma-LMM01 infecting toxic Microcystis aeruginosa illuminates diverse cyanophage genome strategies.</title>
        <authorList>
            <person name="Yoshida T."/>
            <person name="Nagasaki K."/>
            <person name="Takashima Y."/>
            <person name="Shirai Y."/>
            <person name="Tomaru Y."/>
            <person name="Takao Y."/>
            <person name="Sakamoto S."/>
            <person name="Hiroishi S."/>
            <person name="Ogata H."/>
        </authorList>
    </citation>
    <scope>NUCLEOTIDE SEQUENCE</scope>
</reference>
<organism evidence="2 3">
    <name type="scientific">Microcystis phage LMM01</name>
    <dbReference type="NCBI Taxonomy" id="2856824"/>
    <lineage>
        <taxon>Viruses</taxon>
        <taxon>Duplodnaviria</taxon>
        <taxon>Heunggongvirae</taxon>
        <taxon>Uroviricota</taxon>
        <taxon>Caudoviricetes</taxon>
        <taxon>Fukuivirus</taxon>
        <taxon>Fukuivirus LMM01</taxon>
    </lineage>
</organism>
<protein>
    <recommendedName>
        <fullName evidence="1">DUF6745 domain-containing protein</fullName>
    </recommendedName>
</protein>
<dbReference type="Proteomes" id="UP000001249">
    <property type="component" value="Segment"/>
</dbReference>
<dbReference type="RefSeq" id="YP_851188.1">
    <property type="nucleotide sequence ID" value="NC_008562.1"/>
</dbReference>
<name>A0A7T8_9CAUD</name>
<feature type="domain" description="DUF6745" evidence="1">
    <location>
        <begin position="199"/>
        <end position="375"/>
    </location>
</feature>
<keyword evidence="3" id="KW-1185">Reference proteome</keyword>
<dbReference type="Pfam" id="PF20530">
    <property type="entry name" value="DUF6745"/>
    <property type="match status" value="1"/>
</dbReference>
<dbReference type="GeneID" id="4484421"/>
<dbReference type="KEGG" id="vg:4484421"/>
<sequence>MAGLVPAFCRLTTEHKKMSTYLELTPEQEKLIPTYKERWIRMVDRPFDKVLARQAVTELYALLKKHCDLGDLGCPRTIFTSSPIMAASIIALLTKAEEEEQSIVEGKKTKTNFTKTELALIKEFFKRKPATPKNEAVLQELVDAYVAERGPIDPIKDKECSSYIANGHFSYECRMSFAAFANFSVEVLGVTMEDYDKYMLIAENLSWVYTYEELCIVCERPKVYYTLDGDIHCDGEPAIKFSDGVELWLWHGIPLPAYMQCHSSTWDPRWLLDDEKGMNSEHRRILIEALGYENILSRLDSEIISTYNTTNYVGYGNEYELHIIRGDFGGEDAHILTMRCPSTNHYHAVRVDPKHKTAREAVIEFNNGIDPESFEIQT</sequence>
<dbReference type="EMBL" id="AB231700">
    <property type="protein sequence ID" value="BAF36265.1"/>
    <property type="molecule type" value="Genomic_DNA"/>
</dbReference>
<dbReference type="InterPro" id="IPR046633">
    <property type="entry name" value="DUF6745"/>
</dbReference>
<proteinExistence type="predicted"/>
<evidence type="ECO:0000313" key="3">
    <source>
        <dbReference type="Proteomes" id="UP000001249"/>
    </source>
</evidence>
<evidence type="ECO:0000313" key="2">
    <source>
        <dbReference type="EMBL" id="BAF36265.1"/>
    </source>
</evidence>
<accession>A0A7T8</accession>
<evidence type="ECO:0000259" key="1">
    <source>
        <dbReference type="Pfam" id="PF20530"/>
    </source>
</evidence>